<feature type="domain" description="Roc" evidence="12">
    <location>
        <begin position="99"/>
        <end position="273"/>
    </location>
</feature>
<keyword evidence="3" id="KW-0433">Leucine-rich repeat</keyword>
<dbReference type="Gene3D" id="3.30.310.200">
    <property type="match status" value="1"/>
</dbReference>
<dbReference type="InterPro" id="IPR005225">
    <property type="entry name" value="Small_GTP-bd"/>
</dbReference>
<evidence type="ECO:0000256" key="5">
    <source>
        <dbReference type="ARBA" id="ARBA00022737"/>
    </source>
</evidence>
<evidence type="ECO:0000256" key="2">
    <source>
        <dbReference type="ARBA" id="ARBA00022527"/>
    </source>
</evidence>
<dbReference type="Gene3D" id="3.40.50.300">
    <property type="entry name" value="P-loop containing nucleotide triphosphate hydrolases"/>
    <property type="match status" value="1"/>
</dbReference>
<dbReference type="PROSITE" id="PS51424">
    <property type="entry name" value="ROC"/>
    <property type="match status" value="1"/>
</dbReference>
<keyword evidence="9" id="KW-0342">GTP-binding</keyword>
<dbReference type="GO" id="GO:0005524">
    <property type="term" value="F:ATP binding"/>
    <property type="evidence" value="ECO:0007669"/>
    <property type="project" value="UniProtKB-KW"/>
</dbReference>
<keyword evidence="5" id="KW-0677">Repeat</keyword>
<dbReference type="SUPFAM" id="SSF52058">
    <property type="entry name" value="L domain-like"/>
    <property type="match status" value="1"/>
</dbReference>
<dbReference type="GO" id="GO:0005525">
    <property type="term" value="F:GTP binding"/>
    <property type="evidence" value="ECO:0007669"/>
    <property type="project" value="InterPro"/>
</dbReference>
<dbReference type="PANTHER" id="PTHR47679:SF2">
    <property type="entry name" value="C-TERMINAL OF ROC (COR) DOMAIN-CONTAINING PROTEIN"/>
    <property type="match status" value="1"/>
</dbReference>
<dbReference type="InterPro" id="IPR036388">
    <property type="entry name" value="WH-like_DNA-bd_sf"/>
</dbReference>
<proteinExistence type="predicted"/>
<evidence type="ECO:0000256" key="7">
    <source>
        <dbReference type="ARBA" id="ARBA00022777"/>
    </source>
</evidence>
<gene>
    <name evidence="13" type="ORF">LCGC14_2551630</name>
</gene>
<feature type="non-terminal residue" evidence="13">
    <location>
        <position position="1"/>
    </location>
</feature>
<dbReference type="Gene3D" id="3.80.10.10">
    <property type="entry name" value="Ribonuclease Inhibitor"/>
    <property type="match status" value="1"/>
</dbReference>
<dbReference type="PRINTS" id="PR00449">
    <property type="entry name" value="RASTRNSFRMNG"/>
</dbReference>
<dbReference type="NCBIfam" id="TIGR00231">
    <property type="entry name" value="small_GTP"/>
    <property type="match status" value="1"/>
</dbReference>
<evidence type="ECO:0000256" key="1">
    <source>
        <dbReference type="ARBA" id="ARBA00012513"/>
    </source>
</evidence>
<keyword evidence="7" id="KW-0418">Kinase</keyword>
<dbReference type="InterPro" id="IPR057263">
    <property type="entry name" value="COR-B"/>
</dbReference>
<feature type="non-terminal residue" evidence="13">
    <location>
        <position position="481"/>
    </location>
</feature>
<dbReference type="Pfam" id="PF16095">
    <property type="entry name" value="COR-A"/>
    <property type="match status" value="1"/>
</dbReference>
<evidence type="ECO:0000259" key="12">
    <source>
        <dbReference type="PROSITE" id="PS51424"/>
    </source>
</evidence>
<dbReference type="Gene3D" id="1.10.10.10">
    <property type="entry name" value="Winged helix-like DNA-binding domain superfamily/Winged helix DNA-binding domain"/>
    <property type="match status" value="1"/>
</dbReference>
<dbReference type="PANTHER" id="PTHR47679">
    <property type="entry name" value="PROTEIN TORNADO 1"/>
    <property type="match status" value="1"/>
</dbReference>
<evidence type="ECO:0000256" key="4">
    <source>
        <dbReference type="ARBA" id="ARBA00022679"/>
    </source>
</evidence>
<dbReference type="SMART" id="SM00175">
    <property type="entry name" value="RAB"/>
    <property type="match status" value="1"/>
</dbReference>
<protein>
    <recommendedName>
        <fullName evidence="1">non-specific serine/threonine protein kinase</fullName>
        <ecNumber evidence="1">2.7.11.1</ecNumber>
    </recommendedName>
</protein>
<dbReference type="Pfam" id="PF08477">
    <property type="entry name" value="Roc"/>
    <property type="match status" value="1"/>
</dbReference>
<dbReference type="InterPro" id="IPR032675">
    <property type="entry name" value="LRR_dom_sf"/>
</dbReference>
<evidence type="ECO:0000256" key="11">
    <source>
        <dbReference type="ARBA" id="ARBA00048679"/>
    </source>
</evidence>
<keyword evidence="4" id="KW-0808">Transferase</keyword>
<sequence length="481" mass="55834">EIGQLKNLTELFLGGNNMTSLPTEIGQLKRLTELYLQDNNLVSLPTEIRQLKKLKGLYLQGNDELGIPPEVLGSEYDEEEEPARPGDILEYYFRQRSEARRELREAKILLVGQGGVGKTSLVKRLIDDDYDPEELMTEGINIRDWKVAGRRRKGKKSPQIKLNVWDFGGQEIMHATHQFFLTKRSLYVLVLDARKGKNESNIQYWLKIIQSYGGDSPVLIVTNKCDGGHLDLNENRLMKDYAPNIKGFFNISCQKGDGIKELRAAIKKQINGLGHVYDEVPESYFNVKHKLEERTESEDFIDTKDFRKLCRKHKITKESEQNLLLRFLHDLGNVLNFGDPKDPYHLRDTNILNPEWVTEGVYKIINNKELMDNGGVLEWGMIGKVLNDPKRYPTERHEFIVDMMRKFELCFDFPDGHGRRVLIPELLGENEPELGWDYDKSLNFEYHYKVLPSGLICRFIVRMHHNLTKEHIYWRSGVVLA</sequence>
<organism evidence="13">
    <name type="scientific">marine sediment metagenome</name>
    <dbReference type="NCBI Taxonomy" id="412755"/>
    <lineage>
        <taxon>unclassified sequences</taxon>
        <taxon>metagenomes</taxon>
        <taxon>ecological metagenomes</taxon>
    </lineage>
</organism>
<dbReference type="Pfam" id="PF13855">
    <property type="entry name" value="LRR_8"/>
    <property type="match status" value="1"/>
</dbReference>
<dbReference type="Pfam" id="PF25497">
    <property type="entry name" value="COR-B"/>
    <property type="match status" value="1"/>
</dbReference>
<dbReference type="PROSITE" id="PS51419">
    <property type="entry name" value="RAB"/>
    <property type="match status" value="1"/>
</dbReference>
<dbReference type="InterPro" id="IPR027417">
    <property type="entry name" value="P-loop_NTPase"/>
</dbReference>
<dbReference type="InterPro" id="IPR003591">
    <property type="entry name" value="Leu-rich_rpt_typical-subtyp"/>
</dbReference>
<dbReference type="AlphaFoldDB" id="A0A0F9BAL7"/>
<evidence type="ECO:0000256" key="9">
    <source>
        <dbReference type="ARBA" id="ARBA00023134"/>
    </source>
</evidence>
<dbReference type="GO" id="GO:0004674">
    <property type="term" value="F:protein serine/threonine kinase activity"/>
    <property type="evidence" value="ECO:0007669"/>
    <property type="project" value="UniProtKB-KW"/>
</dbReference>
<dbReference type="EMBL" id="LAZR01041894">
    <property type="protein sequence ID" value="KKL10857.1"/>
    <property type="molecule type" value="Genomic_DNA"/>
</dbReference>
<dbReference type="InterPro" id="IPR032171">
    <property type="entry name" value="COR-A"/>
</dbReference>
<dbReference type="SMART" id="SM00369">
    <property type="entry name" value="LRR_TYP"/>
    <property type="match status" value="2"/>
</dbReference>
<evidence type="ECO:0000256" key="3">
    <source>
        <dbReference type="ARBA" id="ARBA00022614"/>
    </source>
</evidence>
<comment type="caution">
    <text evidence="13">The sequence shown here is derived from an EMBL/GenBank/DDBJ whole genome shotgun (WGS) entry which is preliminary data.</text>
</comment>
<dbReference type="Gene3D" id="1.10.10.2200">
    <property type="match status" value="1"/>
</dbReference>
<dbReference type="InterPro" id="IPR020859">
    <property type="entry name" value="ROC"/>
</dbReference>
<evidence type="ECO:0000256" key="10">
    <source>
        <dbReference type="ARBA" id="ARBA00047899"/>
    </source>
</evidence>
<name>A0A0F9BAL7_9ZZZZ</name>
<comment type="catalytic activity">
    <reaction evidence="11">
        <text>L-seryl-[protein] + ATP = O-phospho-L-seryl-[protein] + ADP + H(+)</text>
        <dbReference type="Rhea" id="RHEA:17989"/>
        <dbReference type="Rhea" id="RHEA-COMP:9863"/>
        <dbReference type="Rhea" id="RHEA-COMP:11604"/>
        <dbReference type="ChEBI" id="CHEBI:15378"/>
        <dbReference type="ChEBI" id="CHEBI:29999"/>
        <dbReference type="ChEBI" id="CHEBI:30616"/>
        <dbReference type="ChEBI" id="CHEBI:83421"/>
        <dbReference type="ChEBI" id="CHEBI:456216"/>
        <dbReference type="EC" id="2.7.11.1"/>
    </reaction>
</comment>
<reference evidence="13" key="1">
    <citation type="journal article" date="2015" name="Nature">
        <title>Complex archaea that bridge the gap between prokaryotes and eukaryotes.</title>
        <authorList>
            <person name="Spang A."/>
            <person name="Saw J.H."/>
            <person name="Jorgensen S.L."/>
            <person name="Zaremba-Niedzwiedzka K."/>
            <person name="Martijn J."/>
            <person name="Lind A.E."/>
            <person name="van Eijk R."/>
            <person name="Schleper C."/>
            <person name="Guy L."/>
            <person name="Ettema T.J."/>
        </authorList>
    </citation>
    <scope>NUCLEOTIDE SEQUENCE</scope>
</reference>
<dbReference type="InterPro" id="IPR001611">
    <property type="entry name" value="Leu-rich_rpt"/>
</dbReference>
<keyword evidence="6" id="KW-0547">Nucleotide-binding</keyword>
<dbReference type="PROSITE" id="PS51450">
    <property type="entry name" value="LRR"/>
    <property type="match status" value="2"/>
</dbReference>
<accession>A0A0F9BAL7</accession>
<keyword evidence="8" id="KW-0067">ATP-binding</keyword>
<comment type="catalytic activity">
    <reaction evidence="10">
        <text>L-threonyl-[protein] + ATP = O-phospho-L-threonyl-[protein] + ADP + H(+)</text>
        <dbReference type="Rhea" id="RHEA:46608"/>
        <dbReference type="Rhea" id="RHEA-COMP:11060"/>
        <dbReference type="Rhea" id="RHEA-COMP:11605"/>
        <dbReference type="ChEBI" id="CHEBI:15378"/>
        <dbReference type="ChEBI" id="CHEBI:30013"/>
        <dbReference type="ChEBI" id="CHEBI:30616"/>
        <dbReference type="ChEBI" id="CHEBI:61977"/>
        <dbReference type="ChEBI" id="CHEBI:456216"/>
        <dbReference type="EC" id="2.7.11.1"/>
    </reaction>
</comment>
<evidence type="ECO:0000256" key="8">
    <source>
        <dbReference type="ARBA" id="ARBA00022840"/>
    </source>
</evidence>
<evidence type="ECO:0000256" key="6">
    <source>
        <dbReference type="ARBA" id="ARBA00022741"/>
    </source>
</evidence>
<evidence type="ECO:0000313" key="13">
    <source>
        <dbReference type="EMBL" id="KKL10857.1"/>
    </source>
</evidence>
<dbReference type="EC" id="2.7.11.1" evidence="1"/>
<dbReference type="SUPFAM" id="SSF52540">
    <property type="entry name" value="P-loop containing nucleoside triphosphate hydrolases"/>
    <property type="match status" value="1"/>
</dbReference>
<keyword evidence="2" id="KW-0723">Serine/threonine-protein kinase</keyword>